<name>A0AC61NN49_9BACT</name>
<accession>A0AC61NN49</accession>
<evidence type="ECO:0000313" key="2">
    <source>
        <dbReference type="Proteomes" id="UP000826212"/>
    </source>
</evidence>
<sequence length="625" mass="69089">MAEKNIKLFEDFPPISTEQWTEKITADLKGRDFERALVWRTNEGFNVQPFYREENLESLNHLNQLPGEYPFVRGAKKNDNDWYVRQNVVVENAEDANTKALDILNKGITSLGFILAKDVEVSVEFIQTLLKGIDVTAIEVNFVTRCKNKAVIDAFVAYLDANKVDATKVAASVANDPIGRYVSTGKFAHGEDAAMDSLKSNMEAASSVSNFRTIAVNAKLFNNCGSSISQELGYGLALGAEYISEMVKRGVTVDAVASDIKFNFATGANYFMELAKLRAGRMLWAQIVKAFGAEDENACKMLVHSETSQWNKSAYDPYVNMLRTQTEAMSSILGGTDSMTVNTFDKVFGESTDFSERIARNQQLLLKEESHFDKIVDPGAGSYYIESLTESIAEQAWEIFLSVQEKGGFMASLKVGSIQDDIKATSSKRDLHIATRRENVLGVNQFPNFTEHMDRELTDAVLAPVDETAADAEIATLATYRGAEAFEALRYKTDLFAKENKRPLAYMLTIGSLSFRKARAQFSCNFFAVAGMDVQDNNGFKTIDEGVKAAKEAGADVIVLCSSDDEYEAFAPEALNLIQDEAIFVVAGAPKCMDELKAKGIENFIHVKSNLLEDLKGYTAKLGIK</sequence>
<protein>
    <submittedName>
        <fullName evidence="1">Acyl-CoA mutase large subunit family protein</fullName>
    </submittedName>
</protein>
<keyword evidence="2" id="KW-1185">Reference proteome</keyword>
<organism evidence="1 2">
    <name type="scientific">Halosquirtibacter laminarini</name>
    <dbReference type="NCBI Taxonomy" id="3374600"/>
    <lineage>
        <taxon>Bacteria</taxon>
        <taxon>Pseudomonadati</taxon>
        <taxon>Bacteroidota</taxon>
        <taxon>Bacteroidia</taxon>
        <taxon>Marinilabiliales</taxon>
        <taxon>Prolixibacteraceae</taxon>
        <taxon>Halosquirtibacter</taxon>
    </lineage>
</organism>
<dbReference type="EMBL" id="CP081303">
    <property type="protein sequence ID" value="QZE14357.1"/>
    <property type="molecule type" value="Genomic_DNA"/>
</dbReference>
<evidence type="ECO:0000313" key="1">
    <source>
        <dbReference type="EMBL" id="QZE14357.1"/>
    </source>
</evidence>
<gene>
    <name evidence="1" type="ORF">K4L44_00185</name>
</gene>
<reference evidence="1" key="1">
    <citation type="submission" date="2021-08" db="EMBL/GenBank/DDBJ databases">
        <title>Novel anaerobic bacterium isolated from sea squirt in East Sea, Republic of Korea.</title>
        <authorList>
            <person name="Nguyen T.H."/>
            <person name="Li Z."/>
            <person name="Lee Y.-J."/>
            <person name="Ko J."/>
            <person name="Kim S.-G."/>
        </authorList>
    </citation>
    <scope>NUCLEOTIDE SEQUENCE</scope>
    <source>
        <strain evidence="1">KCTC 25031</strain>
    </source>
</reference>
<dbReference type="Proteomes" id="UP000826212">
    <property type="component" value="Chromosome"/>
</dbReference>
<proteinExistence type="predicted"/>